<accession>A0ABR9L314</accession>
<keyword evidence="2" id="KW-1185">Reference proteome</keyword>
<sequence length="160" mass="18788">MSSLLLPNHAEWVQARSFGDRVFATGNIRRLSKLARCIVDDIQDEYAEAFPLVSRQRFGVNAWVYDGRFVDFEVSGFRDAELAEPEFVMAAREDFAAFVSRYNWTREGVEDDRRFFGAEVFLCNEAEQDFRQKRGKVWIYRSWRRLLSPRFQPFLPLATA</sequence>
<evidence type="ECO:0000313" key="1">
    <source>
        <dbReference type="EMBL" id="MBE1574498.1"/>
    </source>
</evidence>
<protein>
    <submittedName>
        <fullName evidence="1">Uncharacterized protein</fullName>
    </submittedName>
</protein>
<proteinExistence type="predicted"/>
<name>A0ABR9L314_9PSEU</name>
<dbReference type="Proteomes" id="UP000656548">
    <property type="component" value="Unassembled WGS sequence"/>
</dbReference>
<organism evidence="1 2">
    <name type="scientific">Amycolatopsis roodepoortensis</name>
    <dbReference type="NCBI Taxonomy" id="700274"/>
    <lineage>
        <taxon>Bacteria</taxon>
        <taxon>Bacillati</taxon>
        <taxon>Actinomycetota</taxon>
        <taxon>Actinomycetes</taxon>
        <taxon>Pseudonocardiales</taxon>
        <taxon>Pseudonocardiaceae</taxon>
        <taxon>Amycolatopsis</taxon>
    </lineage>
</organism>
<gene>
    <name evidence="1" type="ORF">H4W30_001527</name>
</gene>
<evidence type="ECO:0000313" key="2">
    <source>
        <dbReference type="Proteomes" id="UP000656548"/>
    </source>
</evidence>
<dbReference type="EMBL" id="JADBEJ010000001">
    <property type="protein sequence ID" value="MBE1574498.1"/>
    <property type="molecule type" value="Genomic_DNA"/>
</dbReference>
<reference evidence="1 2" key="1">
    <citation type="submission" date="2020-10" db="EMBL/GenBank/DDBJ databases">
        <title>Sequencing the genomes of 1000 actinobacteria strains.</title>
        <authorList>
            <person name="Klenk H.-P."/>
        </authorList>
    </citation>
    <scope>NUCLEOTIDE SEQUENCE [LARGE SCALE GENOMIC DNA]</scope>
    <source>
        <strain evidence="1 2">DSM 46661</strain>
    </source>
</reference>
<dbReference type="RefSeq" id="WP_192742107.1">
    <property type="nucleotide sequence ID" value="NZ_JADBEJ010000001.1"/>
</dbReference>
<comment type="caution">
    <text evidence="1">The sequence shown here is derived from an EMBL/GenBank/DDBJ whole genome shotgun (WGS) entry which is preliminary data.</text>
</comment>